<name>A0ABX0U8P7_9SPHN</name>
<organism evidence="2 3">
    <name type="scientific">Sphingomonas japonica</name>
    <dbReference type="NCBI Taxonomy" id="511662"/>
    <lineage>
        <taxon>Bacteria</taxon>
        <taxon>Pseudomonadati</taxon>
        <taxon>Pseudomonadota</taxon>
        <taxon>Alphaproteobacteria</taxon>
        <taxon>Sphingomonadales</taxon>
        <taxon>Sphingomonadaceae</taxon>
        <taxon>Sphingomonas</taxon>
    </lineage>
</organism>
<gene>
    <name evidence="2" type="ORF">FHT01_002685</name>
</gene>
<proteinExistence type="predicted"/>
<feature type="signal peptide" evidence="1">
    <location>
        <begin position="1"/>
        <end position="20"/>
    </location>
</feature>
<comment type="caution">
    <text evidence="2">The sequence shown here is derived from an EMBL/GenBank/DDBJ whole genome shotgun (WGS) entry which is preliminary data.</text>
</comment>
<feature type="chain" id="PRO_5046757151" evidence="1">
    <location>
        <begin position="21"/>
        <end position="89"/>
    </location>
</feature>
<keyword evidence="3" id="KW-1185">Reference proteome</keyword>
<keyword evidence="1" id="KW-0732">Signal</keyword>
<dbReference type="PROSITE" id="PS51257">
    <property type="entry name" value="PROKAR_LIPOPROTEIN"/>
    <property type="match status" value="1"/>
</dbReference>
<keyword evidence="2" id="KW-0449">Lipoprotein</keyword>
<accession>A0ABX0U8P7</accession>
<sequence length="89" mass="9395">MKKIVFIAAAAGLMSLAACGQGTPEEQAGDAMADNLEMQADNMEMMADNATTEAGEMMYDNAADNLEMMADNADDIGEMDGNMAMENAM</sequence>
<dbReference type="Proteomes" id="UP000788153">
    <property type="component" value="Unassembled WGS sequence"/>
</dbReference>
<dbReference type="EMBL" id="JAASQP010000001">
    <property type="protein sequence ID" value="NIJ25143.1"/>
    <property type="molecule type" value="Genomic_DNA"/>
</dbReference>
<evidence type="ECO:0000256" key="1">
    <source>
        <dbReference type="SAM" id="SignalP"/>
    </source>
</evidence>
<evidence type="ECO:0000313" key="3">
    <source>
        <dbReference type="Proteomes" id="UP000788153"/>
    </source>
</evidence>
<evidence type="ECO:0000313" key="2">
    <source>
        <dbReference type="EMBL" id="NIJ25143.1"/>
    </source>
</evidence>
<protein>
    <submittedName>
        <fullName evidence="2">Small lipoprotein YifL</fullName>
    </submittedName>
</protein>
<dbReference type="RefSeq" id="WP_140047602.1">
    <property type="nucleotide sequence ID" value="NZ_BAAAEV010000001.1"/>
</dbReference>
<reference evidence="2 3" key="1">
    <citation type="submission" date="2020-03" db="EMBL/GenBank/DDBJ databases">
        <title>Genomic Encyclopedia of Type Strains, Phase IV (KMG-IV): sequencing the most valuable type-strain genomes for metagenomic binning, comparative biology and taxonomic classification.</title>
        <authorList>
            <person name="Goeker M."/>
        </authorList>
    </citation>
    <scope>NUCLEOTIDE SEQUENCE [LARGE SCALE GENOMIC DNA]</scope>
    <source>
        <strain evidence="2 3">DSM 22753</strain>
    </source>
</reference>